<gene>
    <name evidence="1" type="ORF">NQU55_32975</name>
</gene>
<dbReference type="Proteomes" id="UP001142374">
    <property type="component" value="Unassembled WGS sequence"/>
</dbReference>
<evidence type="ECO:0000313" key="2">
    <source>
        <dbReference type="Proteomes" id="UP001142374"/>
    </source>
</evidence>
<proteinExistence type="predicted"/>
<comment type="caution">
    <text evidence="1">The sequence shown here is derived from an EMBL/GenBank/DDBJ whole genome shotgun (WGS) entry which is preliminary data.</text>
</comment>
<organism evidence="1 2">
    <name type="scientific">Streptomyces telluris</name>
    <dbReference type="NCBI Taxonomy" id="2720021"/>
    <lineage>
        <taxon>Bacteria</taxon>
        <taxon>Bacillati</taxon>
        <taxon>Actinomycetota</taxon>
        <taxon>Actinomycetes</taxon>
        <taxon>Kitasatosporales</taxon>
        <taxon>Streptomycetaceae</taxon>
        <taxon>Streptomyces</taxon>
    </lineage>
</organism>
<dbReference type="RefSeq" id="WP_256791683.1">
    <property type="nucleotide sequence ID" value="NZ_JANIID010000046.1"/>
</dbReference>
<evidence type="ECO:0000313" key="1">
    <source>
        <dbReference type="EMBL" id="MCQ8774538.1"/>
    </source>
</evidence>
<dbReference type="AlphaFoldDB" id="A0A9X2RQ77"/>
<name>A0A9X2RQ77_9ACTN</name>
<sequence length="29" mass="3154">MQNILALQELDEETVLDAPLSSVSVVVCH</sequence>
<keyword evidence="2" id="KW-1185">Reference proteome</keyword>
<protein>
    <submittedName>
        <fullName evidence="1">Class III lanthipeptide</fullName>
    </submittedName>
</protein>
<dbReference type="NCBIfam" id="NF038154">
    <property type="entry name" value="lanthi_III_a"/>
    <property type="match status" value="1"/>
</dbReference>
<dbReference type="EMBL" id="JANIID010000046">
    <property type="protein sequence ID" value="MCQ8774538.1"/>
    <property type="molecule type" value="Genomic_DNA"/>
</dbReference>
<reference evidence="1" key="1">
    <citation type="submission" date="2022-06" db="EMBL/GenBank/DDBJ databases">
        <title>WGS of actinobacteria.</title>
        <authorList>
            <person name="Thawai C."/>
        </authorList>
    </citation>
    <scope>NUCLEOTIDE SEQUENCE</scope>
    <source>
        <strain evidence="1">AA8</strain>
    </source>
</reference>
<accession>A0A9X2RQ77</accession>